<dbReference type="GO" id="GO:0006261">
    <property type="term" value="P:DNA-templated DNA replication"/>
    <property type="evidence" value="ECO:0007669"/>
    <property type="project" value="TreeGrafter"/>
</dbReference>
<feature type="domain" description="Transcription factor CBF/NF-Y/archaeal histone" evidence="3">
    <location>
        <begin position="65"/>
        <end position="105"/>
    </location>
</feature>
<accession>A0AA36DLT6</accession>
<dbReference type="Pfam" id="PF00808">
    <property type="entry name" value="CBFD_NFYB_HMF"/>
    <property type="match status" value="1"/>
</dbReference>
<dbReference type="InterPro" id="IPR009072">
    <property type="entry name" value="Histone-fold"/>
</dbReference>
<comment type="subcellular location">
    <subcellularLocation>
        <location evidence="1">Nucleus</location>
    </subcellularLocation>
</comment>
<keyword evidence="2" id="KW-0539">Nucleus</keyword>
<dbReference type="InterPro" id="IPR050568">
    <property type="entry name" value="Transcr_DNA_Rep_Reg"/>
</dbReference>
<gene>
    <name evidence="4" type="ORF">CYNAS_LOCUS912</name>
</gene>
<dbReference type="Proteomes" id="UP001176961">
    <property type="component" value="Unassembled WGS sequence"/>
</dbReference>
<reference evidence="4" key="1">
    <citation type="submission" date="2023-07" db="EMBL/GenBank/DDBJ databases">
        <authorList>
            <consortium name="CYATHOMIX"/>
        </authorList>
    </citation>
    <scope>NUCLEOTIDE SEQUENCE</scope>
    <source>
        <strain evidence="4">N/A</strain>
    </source>
</reference>
<dbReference type="Gene3D" id="1.10.20.10">
    <property type="entry name" value="Histone, subunit A"/>
    <property type="match status" value="1"/>
</dbReference>
<dbReference type="EMBL" id="CATQJL010000001">
    <property type="protein sequence ID" value="CAJ0588929.1"/>
    <property type="molecule type" value="Genomic_DNA"/>
</dbReference>
<dbReference type="GO" id="GO:0046982">
    <property type="term" value="F:protein heterodimerization activity"/>
    <property type="evidence" value="ECO:0007669"/>
    <property type="project" value="InterPro"/>
</dbReference>
<evidence type="ECO:0000256" key="2">
    <source>
        <dbReference type="ARBA" id="ARBA00023242"/>
    </source>
</evidence>
<evidence type="ECO:0000256" key="1">
    <source>
        <dbReference type="ARBA" id="ARBA00004123"/>
    </source>
</evidence>
<protein>
    <recommendedName>
        <fullName evidence="3">Transcription factor CBF/NF-Y/archaeal histone domain-containing protein</fullName>
    </recommendedName>
</protein>
<dbReference type="AlphaFoldDB" id="A0AA36DLT6"/>
<organism evidence="4 5">
    <name type="scientific">Cylicocyclus nassatus</name>
    <name type="common">Nematode worm</name>
    <dbReference type="NCBI Taxonomy" id="53992"/>
    <lineage>
        <taxon>Eukaryota</taxon>
        <taxon>Metazoa</taxon>
        <taxon>Ecdysozoa</taxon>
        <taxon>Nematoda</taxon>
        <taxon>Chromadorea</taxon>
        <taxon>Rhabditida</taxon>
        <taxon>Rhabditina</taxon>
        <taxon>Rhabditomorpha</taxon>
        <taxon>Strongyloidea</taxon>
        <taxon>Strongylidae</taxon>
        <taxon>Cylicocyclus</taxon>
    </lineage>
</organism>
<proteinExistence type="predicted"/>
<dbReference type="CDD" id="cd22924">
    <property type="entry name" value="HFD_CHRAC1-like"/>
    <property type="match status" value="1"/>
</dbReference>
<name>A0AA36DLT6_CYLNA</name>
<dbReference type="SUPFAM" id="SSF47113">
    <property type="entry name" value="Histone-fold"/>
    <property type="match status" value="1"/>
</dbReference>
<dbReference type="PANTHER" id="PTHR10252">
    <property type="entry name" value="HISTONE-LIKE TRANSCRIPTION FACTOR CCAAT-RELATED"/>
    <property type="match status" value="1"/>
</dbReference>
<dbReference type="InterPro" id="IPR003958">
    <property type="entry name" value="CBFA_NFYB_domain"/>
</dbReference>
<comment type="caution">
    <text evidence="4">The sequence shown here is derived from an EMBL/GenBank/DDBJ whole genome shotgun (WGS) entry which is preliminary data.</text>
</comment>
<evidence type="ECO:0000259" key="3">
    <source>
        <dbReference type="Pfam" id="PF00808"/>
    </source>
</evidence>
<evidence type="ECO:0000313" key="4">
    <source>
        <dbReference type="EMBL" id="CAJ0588929.1"/>
    </source>
</evidence>
<sequence length="156" mass="17515">MSSAEIDVSSVCGVARTPVRLNWLRYLGVSRQFLWKAMDSAEQNSPRMNDSQLDESSGDGAGQTAFPLSRVKTIIATVPDALPPSSEALFCVAKGAELFIEHLVKSVAKQYGSNVDYDEVAEFVLENDEFEYLHDFFPRRLTYEVALNRMKAREEE</sequence>
<dbReference type="PANTHER" id="PTHR10252:SF54">
    <property type="entry name" value="CHROMATIN ACCESSIBILITY COMPLEX PROTEIN 1"/>
    <property type="match status" value="1"/>
</dbReference>
<evidence type="ECO:0000313" key="5">
    <source>
        <dbReference type="Proteomes" id="UP001176961"/>
    </source>
</evidence>
<dbReference type="GO" id="GO:0008623">
    <property type="term" value="C:CHRAC"/>
    <property type="evidence" value="ECO:0007669"/>
    <property type="project" value="TreeGrafter"/>
</dbReference>
<keyword evidence="5" id="KW-1185">Reference proteome</keyword>